<evidence type="ECO:0000256" key="1">
    <source>
        <dbReference type="SAM" id="MobiDB-lite"/>
    </source>
</evidence>
<protein>
    <submittedName>
        <fullName evidence="2">Uncharacterized protein</fullName>
    </submittedName>
</protein>
<dbReference type="AlphaFoldDB" id="A0AA40EVB5"/>
<proteinExistence type="predicted"/>
<reference evidence="2" key="1">
    <citation type="submission" date="2023-06" db="EMBL/GenBank/DDBJ databases">
        <title>Genome-scale phylogeny and comparative genomics of the fungal order Sordariales.</title>
        <authorList>
            <consortium name="Lawrence Berkeley National Laboratory"/>
            <person name="Hensen N."/>
            <person name="Bonometti L."/>
            <person name="Westerberg I."/>
            <person name="Brannstrom I.O."/>
            <person name="Guillou S."/>
            <person name="Cros-Aarteil S."/>
            <person name="Calhoun S."/>
            <person name="Haridas S."/>
            <person name="Kuo A."/>
            <person name="Mondo S."/>
            <person name="Pangilinan J."/>
            <person name="Riley R."/>
            <person name="LaButti K."/>
            <person name="Andreopoulos B."/>
            <person name="Lipzen A."/>
            <person name="Chen C."/>
            <person name="Yanf M."/>
            <person name="Daum C."/>
            <person name="Ng V."/>
            <person name="Clum A."/>
            <person name="Steindorff A."/>
            <person name="Ohm R."/>
            <person name="Martin F."/>
            <person name="Silar P."/>
            <person name="Natvig D."/>
            <person name="Lalanne C."/>
            <person name="Gautier V."/>
            <person name="Ament-velasquez S.L."/>
            <person name="Kruys A."/>
            <person name="Hutchinson M.I."/>
            <person name="Powell A.J."/>
            <person name="Barry K."/>
            <person name="Miller A.N."/>
            <person name="Grigoriev I.V."/>
            <person name="Debuchy R."/>
            <person name="Gladieux P."/>
            <person name="Thoren M.H."/>
            <person name="Johannesson H."/>
        </authorList>
    </citation>
    <scope>NUCLEOTIDE SEQUENCE</scope>
    <source>
        <strain evidence="2">SMH3187-1</strain>
    </source>
</reference>
<accession>A0AA40EVB5</accession>
<comment type="caution">
    <text evidence="2">The sequence shown here is derived from an EMBL/GenBank/DDBJ whole genome shotgun (WGS) entry which is preliminary data.</text>
</comment>
<gene>
    <name evidence="2" type="ORF">B0T18DRAFT_446779</name>
</gene>
<feature type="region of interest" description="Disordered" evidence="1">
    <location>
        <begin position="31"/>
        <end position="105"/>
    </location>
</feature>
<sequence length="320" mass="34544">MQRQAARAALGRRALALDSACAATTTTTTTTPALYGRQPFSTTTAVQGDGNEFSRGPPPSSRQRSQQAAERLGQLSQSSSFTRPTGFVDARSFRKPEGGATGDSSRIISIQSLRGRGGLDGGRRGAKKVANEVPKAVVYSEAEKAVMDRSEQGIVRDYVPTVQMKDLSGYGAPVATDTTLGQVETALRTMRIMGGGNAFNSDAGVTVDARAVRRRYLKEKKPVFFNTLEEKDWAERASPGLKVTMPEVATRKAIVDLTIRGQYEAPAYVEVTDAMGTITNYHNSTFSYTGAHSRAFIEKVQSLLPVDTTARPADEQKKLP</sequence>
<keyword evidence="3" id="KW-1185">Reference proteome</keyword>
<organism evidence="2 3">
    <name type="scientific">Schizothecium vesticola</name>
    <dbReference type="NCBI Taxonomy" id="314040"/>
    <lineage>
        <taxon>Eukaryota</taxon>
        <taxon>Fungi</taxon>
        <taxon>Dikarya</taxon>
        <taxon>Ascomycota</taxon>
        <taxon>Pezizomycotina</taxon>
        <taxon>Sordariomycetes</taxon>
        <taxon>Sordariomycetidae</taxon>
        <taxon>Sordariales</taxon>
        <taxon>Schizotheciaceae</taxon>
        <taxon>Schizothecium</taxon>
    </lineage>
</organism>
<evidence type="ECO:0000313" key="3">
    <source>
        <dbReference type="Proteomes" id="UP001172155"/>
    </source>
</evidence>
<dbReference type="Proteomes" id="UP001172155">
    <property type="component" value="Unassembled WGS sequence"/>
</dbReference>
<name>A0AA40EVB5_9PEZI</name>
<dbReference type="EMBL" id="JAUKUD010000004">
    <property type="protein sequence ID" value="KAK0746208.1"/>
    <property type="molecule type" value="Genomic_DNA"/>
</dbReference>
<evidence type="ECO:0000313" key="2">
    <source>
        <dbReference type="EMBL" id="KAK0746208.1"/>
    </source>
</evidence>
<feature type="compositionally biased region" description="Polar residues" evidence="1">
    <location>
        <begin position="74"/>
        <end position="83"/>
    </location>
</feature>